<gene>
    <name evidence="2" type="ORF">METZ01_LOCUS127412</name>
</gene>
<evidence type="ECO:0000313" key="2">
    <source>
        <dbReference type="EMBL" id="SVA74558.1"/>
    </source>
</evidence>
<dbReference type="AlphaFoldDB" id="A0A381YC12"/>
<evidence type="ECO:0000256" key="1">
    <source>
        <dbReference type="SAM" id="MobiDB-lite"/>
    </source>
</evidence>
<dbReference type="EMBL" id="UINC01017869">
    <property type="protein sequence ID" value="SVA74558.1"/>
    <property type="molecule type" value="Genomic_DNA"/>
</dbReference>
<accession>A0A381YC12</accession>
<protein>
    <submittedName>
        <fullName evidence="2">Uncharacterized protein</fullName>
    </submittedName>
</protein>
<reference evidence="2" key="1">
    <citation type="submission" date="2018-05" db="EMBL/GenBank/DDBJ databases">
        <authorList>
            <person name="Lanie J.A."/>
            <person name="Ng W.-L."/>
            <person name="Kazmierczak K.M."/>
            <person name="Andrzejewski T.M."/>
            <person name="Davidsen T.M."/>
            <person name="Wayne K.J."/>
            <person name="Tettelin H."/>
            <person name="Glass J.I."/>
            <person name="Rusch D."/>
            <person name="Podicherti R."/>
            <person name="Tsui H.-C.T."/>
            <person name="Winkler M.E."/>
        </authorList>
    </citation>
    <scope>NUCLEOTIDE SEQUENCE</scope>
</reference>
<organism evidence="2">
    <name type="scientific">marine metagenome</name>
    <dbReference type="NCBI Taxonomy" id="408172"/>
    <lineage>
        <taxon>unclassified sequences</taxon>
        <taxon>metagenomes</taxon>
        <taxon>ecological metagenomes</taxon>
    </lineage>
</organism>
<sequence>MAEFSALLTAKAEWKPHQIAKAGDLATLAAAATALAETVKSTLSLASAGMEVVKLLATLQNINPLLMALEALADEVLKQIQDLKEAGYWYLYVDPYYEGNVTPTQKYNYGFEQLRNKAGKRIWEIKDSTGNWSDTTDIPTLAQLNEEKAKPHYTSPRKLIPGGFDRDNPLQDPLRSSADGGASKFPTFTTKEVINEFVKAFDDEGDVPRYKLLGEVSAAPKAGEVVYDDDGNAFTGWDPKVDFGLELFDMGQASEDGSIVKNYVAARKALNSKQTVGKPNILGNTEFDGGSGAIAIIIGSHDFQSFYDVFNKFSKMFSDIPEFASDTGKNLLDALTEIVTPNPVTVKLTQVDTKYQSFIVGDIIGGKIYNSIGEITEIVEGSVVPTTMVGRKEVAKTDDAGNITSVMTDFNMNEIERWIDMEVIVNPIRNLDGLNPWITGDMVLEMEKRGDSGNPEIQDDVFPNYVFKGQDTTELPKASRIYPKVAIVAMEKLMVLPDSTPPDFGGIKIKDIVPGWGEFFQILENFVLQLKGMISDSKAFIQDMIDMIKQVEAFLEYMIKLIDEFLKFFQITLPSQGVYALYIPNQSGGNEGIQSELRSATGIPDLGYAAGLLFVGTEGDKLIAGRGSKNPIDLLALVLGLL</sequence>
<name>A0A381YC12_9ZZZZ</name>
<feature type="region of interest" description="Disordered" evidence="1">
    <location>
        <begin position="155"/>
        <end position="182"/>
    </location>
</feature>
<proteinExistence type="predicted"/>